<accession>A0ABS6N8K9</accession>
<dbReference type="Pfam" id="PF00126">
    <property type="entry name" value="HTH_1"/>
    <property type="match status" value="1"/>
</dbReference>
<organism evidence="6 7">
    <name type="scientific">Thalassococcus arenae</name>
    <dbReference type="NCBI Taxonomy" id="2851652"/>
    <lineage>
        <taxon>Bacteria</taxon>
        <taxon>Pseudomonadati</taxon>
        <taxon>Pseudomonadota</taxon>
        <taxon>Alphaproteobacteria</taxon>
        <taxon>Rhodobacterales</taxon>
        <taxon>Roseobacteraceae</taxon>
        <taxon>Thalassococcus</taxon>
    </lineage>
</organism>
<evidence type="ECO:0000256" key="1">
    <source>
        <dbReference type="ARBA" id="ARBA00009437"/>
    </source>
</evidence>
<dbReference type="Pfam" id="PF03466">
    <property type="entry name" value="LysR_substrate"/>
    <property type="match status" value="1"/>
</dbReference>
<sequence length="328" mass="36384">MHRTNLSLRGLEVFQLLAKTGSLRAVAADTGLSVSTVSHHLRNVEESLGVNLMDHSRRPMVLTPAGEIFVRYVEEGLRIIRRGETELISGNLAEARDLRLGIVDDFDTEVAPELAQFLAKAMPKCTFKHHTRPSHEIIGMLMDRKLDAGVATQPVADVTGLLEYPVLRDPFVLAVPARAGLSGSDCLNDRTGLPFIRYSHNQIIGAMIETHLRRLKVTLPNRFELESNPAILGMVADGSGWAITTPGCYVRAKRFHNRITLLPFPGKGFARTVSLFTTDIYPVQMAEMLAGTMRRLTQRHFVDLVVQGHPWLTAEFRVMGETDQATAP</sequence>
<dbReference type="CDD" id="cd05466">
    <property type="entry name" value="PBP2_LTTR_substrate"/>
    <property type="match status" value="1"/>
</dbReference>
<dbReference type="EMBL" id="JAHRWL010000001">
    <property type="protein sequence ID" value="MBV2360017.1"/>
    <property type="molecule type" value="Genomic_DNA"/>
</dbReference>
<keyword evidence="3" id="KW-0238">DNA-binding</keyword>
<dbReference type="PANTHER" id="PTHR30346:SF28">
    <property type="entry name" value="HTH-TYPE TRANSCRIPTIONAL REGULATOR CYNR"/>
    <property type="match status" value="1"/>
</dbReference>
<name>A0ABS6N8K9_9RHOB</name>
<dbReference type="PANTHER" id="PTHR30346">
    <property type="entry name" value="TRANSCRIPTIONAL DUAL REGULATOR HCAR-RELATED"/>
    <property type="match status" value="1"/>
</dbReference>
<keyword evidence="2" id="KW-0805">Transcription regulation</keyword>
<proteinExistence type="inferred from homology"/>
<evidence type="ECO:0000313" key="7">
    <source>
        <dbReference type="Proteomes" id="UP001166293"/>
    </source>
</evidence>
<protein>
    <submittedName>
        <fullName evidence="6">LysR family transcriptional regulator</fullName>
    </submittedName>
</protein>
<feature type="domain" description="HTH lysR-type" evidence="5">
    <location>
        <begin position="6"/>
        <end position="63"/>
    </location>
</feature>
<evidence type="ECO:0000256" key="2">
    <source>
        <dbReference type="ARBA" id="ARBA00023015"/>
    </source>
</evidence>
<evidence type="ECO:0000256" key="4">
    <source>
        <dbReference type="ARBA" id="ARBA00023163"/>
    </source>
</evidence>
<reference evidence="6" key="1">
    <citation type="submission" date="2021-06" db="EMBL/GenBank/DDBJ databases">
        <title>Thalassococcus sp. CAU 1522 isolated from sea sand, Republic of Korea.</title>
        <authorList>
            <person name="Kim W."/>
        </authorList>
    </citation>
    <scope>NUCLEOTIDE SEQUENCE</scope>
    <source>
        <strain evidence="6">CAU 1522</strain>
    </source>
</reference>
<evidence type="ECO:0000259" key="5">
    <source>
        <dbReference type="PROSITE" id="PS50931"/>
    </source>
</evidence>
<dbReference type="Proteomes" id="UP001166293">
    <property type="component" value="Unassembled WGS sequence"/>
</dbReference>
<evidence type="ECO:0000256" key="3">
    <source>
        <dbReference type="ARBA" id="ARBA00023125"/>
    </source>
</evidence>
<evidence type="ECO:0000313" key="6">
    <source>
        <dbReference type="EMBL" id="MBV2360017.1"/>
    </source>
</evidence>
<dbReference type="RefSeq" id="WP_217777795.1">
    <property type="nucleotide sequence ID" value="NZ_JAHRWL010000001.1"/>
</dbReference>
<keyword evidence="7" id="KW-1185">Reference proteome</keyword>
<dbReference type="InterPro" id="IPR005119">
    <property type="entry name" value="LysR_subst-bd"/>
</dbReference>
<gene>
    <name evidence="6" type="ORF">KUH32_09545</name>
</gene>
<dbReference type="InterPro" id="IPR000847">
    <property type="entry name" value="LysR_HTH_N"/>
</dbReference>
<dbReference type="PROSITE" id="PS50931">
    <property type="entry name" value="HTH_LYSR"/>
    <property type="match status" value="1"/>
</dbReference>
<comment type="caution">
    <text evidence="6">The sequence shown here is derived from an EMBL/GenBank/DDBJ whole genome shotgun (WGS) entry which is preliminary data.</text>
</comment>
<comment type="similarity">
    <text evidence="1">Belongs to the LysR transcriptional regulatory family.</text>
</comment>
<keyword evidence="4" id="KW-0804">Transcription</keyword>